<dbReference type="Pfam" id="PF13803">
    <property type="entry name" value="DUF4184"/>
    <property type="match status" value="1"/>
</dbReference>
<dbReference type="Proteomes" id="UP001497514">
    <property type="component" value="Chromosome"/>
</dbReference>
<evidence type="ECO:0000313" key="2">
    <source>
        <dbReference type="EMBL" id="CAL2077688.1"/>
    </source>
</evidence>
<keyword evidence="3" id="KW-1185">Reference proteome</keyword>
<name>A0ABP1EFP0_9FLAO</name>
<sequence length="249" mass="28965">MPFTFSHPAIVMPLKNIFGKWISLTAVIIGSLTPDFEYFLRMKIQSNFSHTILGTLWFNLPLGLLLCFIFHLIIKTPLLENSPKYIQTRTTDLKDLNWNNYFIKNWFIVCLSILIGAYSHILWDSFTHQNTFFTSYFKLNKKILNSPISYFKILQHLSTLLGGLFIIWSLKKIEKKNIKEYKPNPTYWIAISLVTITILIIRFSIGLKITAYGNIIVSIITAIMIAITTVSFFFLNKKEIGYKPKNTKY</sequence>
<evidence type="ECO:0000256" key="1">
    <source>
        <dbReference type="SAM" id="Phobius"/>
    </source>
</evidence>
<proteinExistence type="predicted"/>
<feature type="transmembrane region" description="Helical" evidence="1">
    <location>
        <begin position="187"/>
        <end position="205"/>
    </location>
</feature>
<protein>
    <recommendedName>
        <fullName evidence="4">DUF4184 domain-containing protein</fullName>
    </recommendedName>
</protein>
<keyword evidence="1" id="KW-0472">Membrane</keyword>
<feature type="transmembrane region" description="Helical" evidence="1">
    <location>
        <begin position="52"/>
        <end position="74"/>
    </location>
</feature>
<dbReference type="RefSeq" id="WP_101902364.1">
    <property type="nucleotide sequence ID" value="NZ_JBFKZY010000016.1"/>
</dbReference>
<reference evidence="2 3" key="1">
    <citation type="submission" date="2024-05" db="EMBL/GenBank/DDBJ databases">
        <authorList>
            <person name="Duchaud E."/>
        </authorList>
    </citation>
    <scope>NUCLEOTIDE SEQUENCE [LARGE SCALE GENOMIC DNA]</scope>
    <source>
        <strain evidence="2">Ena-SAMPLE-TAB-13-05-2024-13:56:06:370-140309</strain>
    </source>
</reference>
<keyword evidence="1" id="KW-1133">Transmembrane helix</keyword>
<gene>
    <name evidence="2" type="ORF">TD3509T_0526</name>
</gene>
<feature type="transmembrane region" description="Helical" evidence="1">
    <location>
        <begin position="21"/>
        <end position="40"/>
    </location>
</feature>
<dbReference type="InterPro" id="IPR025238">
    <property type="entry name" value="DUF4184"/>
</dbReference>
<evidence type="ECO:0000313" key="3">
    <source>
        <dbReference type="Proteomes" id="UP001497514"/>
    </source>
</evidence>
<feature type="transmembrane region" description="Helical" evidence="1">
    <location>
        <begin position="106"/>
        <end position="123"/>
    </location>
</feature>
<dbReference type="EMBL" id="OZ038524">
    <property type="protein sequence ID" value="CAL2077688.1"/>
    <property type="molecule type" value="Genomic_DNA"/>
</dbReference>
<feature type="transmembrane region" description="Helical" evidence="1">
    <location>
        <begin position="143"/>
        <end position="167"/>
    </location>
</feature>
<evidence type="ECO:0008006" key="4">
    <source>
        <dbReference type="Google" id="ProtNLM"/>
    </source>
</evidence>
<accession>A0ABP1EFP0</accession>
<feature type="transmembrane region" description="Helical" evidence="1">
    <location>
        <begin position="211"/>
        <end position="235"/>
    </location>
</feature>
<keyword evidence="1" id="KW-0812">Transmembrane</keyword>
<organism evidence="2 3">
    <name type="scientific">Tenacibaculum dicentrarchi</name>
    <dbReference type="NCBI Taxonomy" id="669041"/>
    <lineage>
        <taxon>Bacteria</taxon>
        <taxon>Pseudomonadati</taxon>
        <taxon>Bacteroidota</taxon>
        <taxon>Flavobacteriia</taxon>
        <taxon>Flavobacteriales</taxon>
        <taxon>Flavobacteriaceae</taxon>
        <taxon>Tenacibaculum</taxon>
    </lineage>
</organism>